<evidence type="ECO:0000256" key="1">
    <source>
        <dbReference type="ARBA" id="ARBA00010577"/>
    </source>
</evidence>
<evidence type="ECO:0000259" key="7">
    <source>
        <dbReference type="Pfam" id="PF13860"/>
    </source>
</evidence>
<keyword evidence="8" id="KW-0969">Cilium</keyword>
<feature type="region of interest" description="Disordered" evidence="6">
    <location>
        <begin position="1"/>
        <end position="24"/>
    </location>
</feature>
<keyword evidence="8" id="KW-0966">Cell projection</keyword>
<sequence length="219" mass="23347">MSYDIAHRTTYTSNPKPTTTEKQSFAGGDFQTFLTMLTAQIKNQDPMSPMESTDFAVQLATFSNVEQQVKTNDLLTAMVEGATGSGLVGLSSWIGQKVRTTAPVSFDGSALTLNIAPKADADQVALITLDQNGREIGRENIGPGTGEIDWVGKRADGTDLPSGLYQFRIESMRQGKVIGTDNVPAYTTVTGAELENGTPVLLLSGGGRSLVEQISGLRK</sequence>
<evidence type="ECO:0000256" key="6">
    <source>
        <dbReference type="SAM" id="MobiDB-lite"/>
    </source>
</evidence>
<dbReference type="Proteomes" id="UP000316225">
    <property type="component" value="Unassembled WGS sequence"/>
</dbReference>
<dbReference type="EMBL" id="VLKU01000008">
    <property type="protein sequence ID" value="TWI32832.1"/>
    <property type="molecule type" value="Genomic_DNA"/>
</dbReference>
<comment type="caution">
    <text evidence="8">The sequence shown here is derived from an EMBL/GenBank/DDBJ whole genome shotgun (WGS) entry which is preliminary data.</text>
</comment>
<dbReference type="InterPro" id="IPR005648">
    <property type="entry name" value="FlgD"/>
</dbReference>
<dbReference type="OrthoDB" id="9785233at2"/>
<evidence type="ECO:0000313" key="9">
    <source>
        <dbReference type="Proteomes" id="UP000316225"/>
    </source>
</evidence>
<accession>A0A562NKU1</accession>
<evidence type="ECO:0000256" key="3">
    <source>
        <dbReference type="ARBA" id="ARBA00022795"/>
    </source>
</evidence>
<name>A0A562NKU1_9RHOB</name>
<dbReference type="GO" id="GO:0044781">
    <property type="term" value="P:bacterial-type flagellum organization"/>
    <property type="evidence" value="ECO:0007669"/>
    <property type="project" value="UniProtKB-UniRule"/>
</dbReference>
<evidence type="ECO:0000256" key="5">
    <source>
        <dbReference type="RuleBase" id="RU362076"/>
    </source>
</evidence>
<evidence type="ECO:0000256" key="2">
    <source>
        <dbReference type="ARBA" id="ARBA00016013"/>
    </source>
</evidence>
<dbReference type="Pfam" id="PF03963">
    <property type="entry name" value="FlgD"/>
    <property type="match status" value="1"/>
</dbReference>
<proteinExistence type="inferred from homology"/>
<feature type="compositionally biased region" description="Low complexity" evidence="6">
    <location>
        <begin position="9"/>
        <end position="20"/>
    </location>
</feature>
<organism evidence="8 9">
    <name type="scientific">Paracoccus sulfuroxidans</name>
    <dbReference type="NCBI Taxonomy" id="384678"/>
    <lineage>
        <taxon>Bacteria</taxon>
        <taxon>Pseudomonadati</taxon>
        <taxon>Pseudomonadota</taxon>
        <taxon>Alphaproteobacteria</taxon>
        <taxon>Rhodobacterales</taxon>
        <taxon>Paracoccaceae</taxon>
        <taxon>Paracoccus</taxon>
    </lineage>
</organism>
<keyword evidence="8" id="KW-0282">Flagellum</keyword>
<dbReference type="RefSeq" id="WP_145398671.1">
    <property type="nucleotide sequence ID" value="NZ_VLKU01000008.1"/>
</dbReference>
<gene>
    <name evidence="8" type="ORF">IQ24_02709</name>
</gene>
<evidence type="ECO:0000313" key="8">
    <source>
        <dbReference type="EMBL" id="TWI32832.1"/>
    </source>
</evidence>
<dbReference type="Pfam" id="PF13860">
    <property type="entry name" value="FlgD_ig"/>
    <property type="match status" value="1"/>
</dbReference>
<dbReference type="AlphaFoldDB" id="A0A562NKU1"/>
<evidence type="ECO:0000256" key="4">
    <source>
        <dbReference type="ARBA" id="ARBA00024746"/>
    </source>
</evidence>
<keyword evidence="3 5" id="KW-1005">Bacterial flagellum biogenesis</keyword>
<feature type="domain" description="FlgD/Vpr Ig-like" evidence="7">
    <location>
        <begin position="106"/>
        <end position="174"/>
    </location>
</feature>
<dbReference type="InterPro" id="IPR025965">
    <property type="entry name" value="FlgD/Vpr_Ig-like"/>
</dbReference>
<keyword evidence="9" id="KW-1185">Reference proteome</keyword>
<comment type="similarity">
    <text evidence="1 5">Belongs to the FlgD family.</text>
</comment>
<reference evidence="8 9" key="1">
    <citation type="journal article" date="2015" name="Stand. Genomic Sci.">
        <title>Genomic Encyclopedia of Bacterial and Archaeal Type Strains, Phase III: the genomes of soil and plant-associated and newly described type strains.</title>
        <authorList>
            <person name="Whitman W.B."/>
            <person name="Woyke T."/>
            <person name="Klenk H.P."/>
            <person name="Zhou Y."/>
            <person name="Lilburn T.G."/>
            <person name="Beck B.J."/>
            <person name="De Vos P."/>
            <person name="Vandamme P."/>
            <person name="Eisen J.A."/>
            <person name="Garrity G."/>
            <person name="Hugenholtz P."/>
            <person name="Kyrpides N.C."/>
        </authorList>
    </citation>
    <scope>NUCLEOTIDE SEQUENCE [LARGE SCALE GENOMIC DNA]</scope>
    <source>
        <strain evidence="8 9">CGMCC 1.5364</strain>
    </source>
</reference>
<comment type="function">
    <text evidence="4 5">Required for flagellar hook formation. May act as a scaffolding protein.</text>
</comment>
<dbReference type="Gene3D" id="2.60.40.4070">
    <property type="match status" value="1"/>
</dbReference>
<protein>
    <recommendedName>
        <fullName evidence="2 5">Basal-body rod modification protein FlgD</fullName>
    </recommendedName>
</protein>
<dbReference type="Gene3D" id="2.30.30.910">
    <property type="match status" value="1"/>
</dbReference>